<dbReference type="AlphaFoldDB" id="A0AA41PXE1"/>
<dbReference type="InterPro" id="IPR016163">
    <property type="entry name" value="Ald_DH_C"/>
</dbReference>
<keyword evidence="2 4" id="KW-0560">Oxidoreductase</keyword>
<dbReference type="RefSeq" id="WP_235051807.1">
    <property type="nucleotide sequence ID" value="NZ_JAKFHA010000004.1"/>
</dbReference>
<reference evidence="6" key="1">
    <citation type="submission" date="2022-01" db="EMBL/GenBank/DDBJ databases">
        <title>Genome-Based Taxonomic Classification of the Phylum Actinobacteria.</title>
        <authorList>
            <person name="Gao Y."/>
        </authorList>
    </citation>
    <scope>NUCLEOTIDE SEQUENCE</scope>
    <source>
        <strain evidence="6">KLBMP 8922</strain>
    </source>
</reference>
<comment type="similarity">
    <text evidence="1 4">Belongs to the aldehyde dehydrogenase family.</text>
</comment>
<dbReference type="PROSITE" id="PS00687">
    <property type="entry name" value="ALDEHYDE_DEHYDR_GLU"/>
    <property type="match status" value="1"/>
</dbReference>
<dbReference type="Proteomes" id="UP001165378">
    <property type="component" value="Unassembled WGS sequence"/>
</dbReference>
<dbReference type="PANTHER" id="PTHR11699">
    <property type="entry name" value="ALDEHYDE DEHYDROGENASE-RELATED"/>
    <property type="match status" value="1"/>
</dbReference>
<feature type="active site" evidence="3">
    <location>
        <position position="260"/>
    </location>
</feature>
<evidence type="ECO:0000313" key="6">
    <source>
        <dbReference type="EMBL" id="MCF2527648.1"/>
    </source>
</evidence>
<evidence type="ECO:0000256" key="1">
    <source>
        <dbReference type="ARBA" id="ARBA00009986"/>
    </source>
</evidence>
<evidence type="ECO:0000259" key="5">
    <source>
        <dbReference type="Pfam" id="PF00171"/>
    </source>
</evidence>
<evidence type="ECO:0000256" key="2">
    <source>
        <dbReference type="ARBA" id="ARBA00023002"/>
    </source>
</evidence>
<dbReference type="InterPro" id="IPR015590">
    <property type="entry name" value="Aldehyde_DH_dom"/>
</dbReference>
<evidence type="ECO:0000256" key="4">
    <source>
        <dbReference type="RuleBase" id="RU003345"/>
    </source>
</evidence>
<feature type="domain" description="Aldehyde dehydrogenase" evidence="5">
    <location>
        <begin position="34"/>
        <end position="487"/>
    </location>
</feature>
<dbReference type="Pfam" id="PF00171">
    <property type="entry name" value="Aldedh"/>
    <property type="match status" value="1"/>
</dbReference>
<keyword evidence="7" id="KW-1185">Reference proteome</keyword>
<dbReference type="FunFam" id="3.40.605.10:FF:000007">
    <property type="entry name" value="NAD/NADP-dependent betaine aldehyde dehydrogenase"/>
    <property type="match status" value="1"/>
</dbReference>
<evidence type="ECO:0000313" key="7">
    <source>
        <dbReference type="Proteomes" id="UP001165378"/>
    </source>
</evidence>
<proteinExistence type="inferred from homology"/>
<name>A0AA41PXE1_9ACTN</name>
<evidence type="ECO:0000256" key="3">
    <source>
        <dbReference type="PROSITE-ProRule" id="PRU10007"/>
    </source>
</evidence>
<sequence length="490" mass="50089">MIRFAQHARLAGAYLPAYGAVAGDGPRTGLGRAAPHVNPATGRVQAQVAIAGPEDVDEAVAAARAAQRVWRATRVDLRRDALLRLAGLVRRDAGRFAALLTLEAAVPAATAQALPARAADYLAYYAGYADKLEGRVVPVFPEAAFDYTLPEPVGVVAALTTWNGGVSALARKAAPALAAGCAVVAKPSELAPFSALLLGELALEAGLPPGLLQVLPGDAEAGAYLAGHPGIDKITFTGGSAAGQAVARAAAAHTTPMLLELGGKSANLVFPDADLEAAARFAAALPMSMAGQGCVFPTRLYVHEDVYAPFLDTVARTVAALPVGDPLDPATAVGPLISAAARTRVLAMIDAAAKDAGAVRVTGGAAGTGDLEAGHFVHPCLVEQPDHDAEIARCEVFGPVLCAWPFRDEAHALDLANATGYGLAGYVFTRDVARAHRVAAALDAGYVSVNGFAALPASAPFGGRRGSGHGREGGAEGLREFVSWKNVYLA</sequence>
<dbReference type="SUPFAM" id="SSF53720">
    <property type="entry name" value="ALDH-like"/>
    <property type="match status" value="1"/>
</dbReference>
<dbReference type="Gene3D" id="3.40.605.10">
    <property type="entry name" value="Aldehyde Dehydrogenase, Chain A, domain 1"/>
    <property type="match status" value="1"/>
</dbReference>
<dbReference type="GO" id="GO:0016620">
    <property type="term" value="F:oxidoreductase activity, acting on the aldehyde or oxo group of donors, NAD or NADP as acceptor"/>
    <property type="evidence" value="ECO:0007669"/>
    <property type="project" value="InterPro"/>
</dbReference>
<dbReference type="Gene3D" id="3.40.309.10">
    <property type="entry name" value="Aldehyde Dehydrogenase, Chain A, domain 2"/>
    <property type="match status" value="1"/>
</dbReference>
<dbReference type="EMBL" id="JAKFHA010000004">
    <property type="protein sequence ID" value="MCF2527648.1"/>
    <property type="molecule type" value="Genomic_DNA"/>
</dbReference>
<gene>
    <name evidence="6" type="ORF">LZ495_10535</name>
</gene>
<dbReference type="InterPro" id="IPR016162">
    <property type="entry name" value="Ald_DH_N"/>
</dbReference>
<protein>
    <submittedName>
        <fullName evidence="6">Aldehyde dehydrogenase family protein</fullName>
    </submittedName>
</protein>
<dbReference type="InterPro" id="IPR016161">
    <property type="entry name" value="Ald_DH/histidinol_DH"/>
</dbReference>
<comment type="caution">
    <text evidence="6">The sequence shown here is derived from an EMBL/GenBank/DDBJ whole genome shotgun (WGS) entry which is preliminary data.</text>
</comment>
<organism evidence="6 7">
    <name type="scientific">Yinghuangia soli</name>
    <dbReference type="NCBI Taxonomy" id="2908204"/>
    <lineage>
        <taxon>Bacteria</taxon>
        <taxon>Bacillati</taxon>
        <taxon>Actinomycetota</taxon>
        <taxon>Actinomycetes</taxon>
        <taxon>Kitasatosporales</taxon>
        <taxon>Streptomycetaceae</taxon>
        <taxon>Yinghuangia</taxon>
    </lineage>
</organism>
<dbReference type="InterPro" id="IPR029510">
    <property type="entry name" value="Ald_DH_CS_GLU"/>
</dbReference>
<accession>A0AA41PXE1</accession>